<reference evidence="2 3" key="1">
    <citation type="journal article" date="2015" name="Stand. Genomic Sci.">
        <title>Genomic Encyclopedia of Bacterial and Archaeal Type Strains, Phase III: the genomes of soil and plant-associated and newly described type strains.</title>
        <authorList>
            <person name="Whitman W.B."/>
            <person name="Woyke T."/>
            <person name="Klenk H.P."/>
            <person name="Zhou Y."/>
            <person name="Lilburn T.G."/>
            <person name="Beck B.J."/>
            <person name="De Vos P."/>
            <person name="Vandamme P."/>
            <person name="Eisen J.A."/>
            <person name="Garrity G."/>
            <person name="Hugenholtz P."/>
            <person name="Kyrpides N.C."/>
        </authorList>
    </citation>
    <scope>NUCLEOTIDE SEQUENCE [LARGE SCALE GENOMIC DNA]</scope>
    <source>
        <strain evidence="2 3">CGMCC 1.10947</strain>
    </source>
</reference>
<keyword evidence="1" id="KW-1133">Transmembrane helix</keyword>
<dbReference type="EMBL" id="VLKL01000006">
    <property type="protein sequence ID" value="TWI06442.1"/>
    <property type="molecule type" value="Genomic_DNA"/>
</dbReference>
<sequence length="94" mass="9861">MFENVPRRVLVGLFILVLLPCGAGTGWGLAVLLEHISGLSIGYISAVVGGVVGTLGAALWGIGQASELLGLGLIFSEIRIPPRPSWLPPDQKEE</sequence>
<accession>A0A562LFP3</accession>
<evidence type="ECO:0000313" key="3">
    <source>
        <dbReference type="Proteomes" id="UP000317176"/>
    </source>
</evidence>
<proteinExistence type="predicted"/>
<evidence type="ECO:0000256" key="1">
    <source>
        <dbReference type="SAM" id="Phobius"/>
    </source>
</evidence>
<name>A0A562LFP3_9BRAD</name>
<dbReference type="Proteomes" id="UP000317176">
    <property type="component" value="Unassembled WGS sequence"/>
</dbReference>
<gene>
    <name evidence="2" type="ORF">IQ17_02657</name>
</gene>
<evidence type="ECO:0000313" key="2">
    <source>
        <dbReference type="EMBL" id="TWI06442.1"/>
    </source>
</evidence>
<organism evidence="2 3">
    <name type="scientific">Bradyrhizobium daqingense</name>
    <dbReference type="NCBI Taxonomy" id="993502"/>
    <lineage>
        <taxon>Bacteria</taxon>
        <taxon>Pseudomonadati</taxon>
        <taxon>Pseudomonadota</taxon>
        <taxon>Alphaproteobacteria</taxon>
        <taxon>Hyphomicrobiales</taxon>
        <taxon>Nitrobacteraceae</taxon>
        <taxon>Bradyrhizobium</taxon>
    </lineage>
</organism>
<keyword evidence="3" id="KW-1185">Reference proteome</keyword>
<feature type="transmembrane region" description="Helical" evidence="1">
    <location>
        <begin position="39"/>
        <end position="62"/>
    </location>
</feature>
<protein>
    <submittedName>
        <fullName evidence="2">Uncharacterized protein</fullName>
    </submittedName>
</protein>
<keyword evidence="1" id="KW-0472">Membrane</keyword>
<keyword evidence="1" id="KW-0812">Transmembrane</keyword>
<dbReference type="AlphaFoldDB" id="A0A562LFP3"/>
<comment type="caution">
    <text evidence="2">The sequence shown here is derived from an EMBL/GenBank/DDBJ whole genome shotgun (WGS) entry which is preliminary data.</text>
</comment>
<dbReference type="RefSeq" id="WP_145631300.1">
    <property type="nucleotide sequence ID" value="NZ_CP088014.1"/>
</dbReference>